<evidence type="ECO:0000313" key="2">
    <source>
        <dbReference type="EMBL" id="KAK7402579.1"/>
    </source>
</evidence>
<comment type="caution">
    <text evidence="2">The sequence shown here is derived from an EMBL/GenBank/DDBJ whole genome shotgun (WGS) entry which is preliminary data.</text>
</comment>
<evidence type="ECO:0000313" key="3">
    <source>
        <dbReference type="Proteomes" id="UP001498476"/>
    </source>
</evidence>
<organism evidence="2 3">
    <name type="scientific">Neonectria punicea</name>
    <dbReference type="NCBI Taxonomy" id="979145"/>
    <lineage>
        <taxon>Eukaryota</taxon>
        <taxon>Fungi</taxon>
        <taxon>Dikarya</taxon>
        <taxon>Ascomycota</taxon>
        <taxon>Pezizomycotina</taxon>
        <taxon>Sordariomycetes</taxon>
        <taxon>Hypocreomycetidae</taxon>
        <taxon>Hypocreales</taxon>
        <taxon>Nectriaceae</taxon>
        <taxon>Neonectria</taxon>
    </lineage>
</organism>
<reference evidence="2 3" key="1">
    <citation type="journal article" date="2025" name="Microbiol. Resour. Announc.">
        <title>Draft genome sequences for Neonectria magnoliae and Neonectria punicea, canker pathogens of Liriodendron tulipifera and Acer saccharum in West Virginia.</title>
        <authorList>
            <person name="Petronek H.M."/>
            <person name="Kasson M.T."/>
            <person name="Metheny A.M."/>
            <person name="Stauder C.M."/>
            <person name="Lovett B."/>
            <person name="Lynch S.C."/>
            <person name="Garnas J.R."/>
            <person name="Kasson L.R."/>
            <person name="Stajich J.E."/>
        </authorList>
    </citation>
    <scope>NUCLEOTIDE SEQUENCE [LARGE SCALE GENOMIC DNA]</scope>
    <source>
        <strain evidence="2 3">NRRL 64653</strain>
    </source>
</reference>
<dbReference type="Proteomes" id="UP001498476">
    <property type="component" value="Unassembled WGS sequence"/>
</dbReference>
<keyword evidence="3" id="KW-1185">Reference proteome</keyword>
<proteinExistence type="inferred from homology"/>
<protein>
    <recommendedName>
        <fullName evidence="4">Methyltransferase</fullName>
    </recommendedName>
</protein>
<accession>A0ABR1GL59</accession>
<dbReference type="NCBIfam" id="NF041278">
    <property type="entry name" value="CmcJ_NvfI_EfuI"/>
    <property type="match status" value="1"/>
</dbReference>
<dbReference type="PANTHER" id="PTHR34598">
    <property type="entry name" value="BLL6449 PROTEIN"/>
    <property type="match status" value="1"/>
</dbReference>
<dbReference type="InterPro" id="IPR044053">
    <property type="entry name" value="AsaB-like"/>
</dbReference>
<sequence length="292" mass="33488">MKHFDEHAHIRYAKWLSLYQVEKPYTILSQGVVKHNNLCNTNLETESTTLQRVEDVRKYHQGQFALDSHGFQFTRHEFKVDNWYDGNDVEGQYLPAVERVLRQVIPNVAEIRIFDWRLRKSQPYADSQIQSYDLNDKTSYLLPATMAHIDSTPASARHRVKNVLGDKADVVLKSRVRLINIWKPINHTVQDCPLAVCDGTTAAEADLLATDHVTRDHVGEMYSLLSNPEHKWYYMSQQSVEDVLLFKTYDSDPGTGAKHCPHAAFRHQAVPEGTQPRESIEVRALIFSNASS</sequence>
<comment type="similarity">
    <text evidence="1">Belongs to the asaB hydroxylase/desaturase family.</text>
</comment>
<name>A0ABR1GL59_9HYPO</name>
<dbReference type="EMBL" id="JAZAVJ010000295">
    <property type="protein sequence ID" value="KAK7402579.1"/>
    <property type="molecule type" value="Genomic_DNA"/>
</dbReference>
<dbReference type="PANTHER" id="PTHR34598:SF3">
    <property type="entry name" value="OXIDOREDUCTASE AN1597"/>
    <property type="match status" value="1"/>
</dbReference>
<gene>
    <name evidence="2" type="ORF">QQX98_011684</name>
</gene>
<evidence type="ECO:0000256" key="1">
    <source>
        <dbReference type="ARBA" id="ARBA00023604"/>
    </source>
</evidence>
<evidence type="ECO:0008006" key="4">
    <source>
        <dbReference type="Google" id="ProtNLM"/>
    </source>
</evidence>